<sequence length="38" mass="4311">MYKAAAMGLMDGVTDDFTRITGHTPQNMKDFLAENYKK</sequence>
<reference evidence="1" key="1">
    <citation type="submission" date="2022-02" db="EMBL/GenBank/DDBJ databases">
        <authorList>
            <person name="Deutsch MARIE S."/>
        </authorList>
    </citation>
    <scope>NUCLEOTIDE SEQUENCE</scope>
    <source>
        <strain evidence="1">CIRM-BIA865</strain>
    </source>
</reference>
<dbReference type="AlphaFoldDB" id="A0AAU9R0W6"/>
<accession>A0AAU9R0W6</accession>
<evidence type="ECO:0000313" key="2">
    <source>
        <dbReference type="Proteomes" id="UP001295440"/>
    </source>
</evidence>
<gene>
    <name evidence="1" type="ORF">LDD865_0945</name>
</gene>
<dbReference type="EMBL" id="OV915080">
    <property type="protein sequence ID" value="CAH1706104.1"/>
    <property type="molecule type" value="Genomic_DNA"/>
</dbReference>
<organism evidence="1 2">
    <name type="scientific">Lactobacillus delbrueckii subsp. delbrueckii</name>
    <dbReference type="NCBI Taxonomy" id="83684"/>
    <lineage>
        <taxon>Bacteria</taxon>
        <taxon>Bacillati</taxon>
        <taxon>Bacillota</taxon>
        <taxon>Bacilli</taxon>
        <taxon>Lactobacillales</taxon>
        <taxon>Lactobacillaceae</taxon>
        <taxon>Lactobacillus</taxon>
    </lineage>
</organism>
<proteinExistence type="predicted"/>
<name>A0AAU9R0W6_9LACO</name>
<evidence type="ECO:0000313" key="1">
    <source>
        <dbReference type="EMBL" id="CAH1706104.1"/>
    </source>
</evidence>
<protein>
    <submittedName>
        <fullName evidence="1">Uncharacterized protein</fullName>
    </submittedName>
</protein>
<dbReference type="Proteomes" id="UP001295440">
    <property type="component" value="Chromosome"/>
</dbReference>